<keyword evidence="9 12" id="KW-0472">Membrane</keyword>
<dbReference type="InterPro" id="IPR049551">
    <property type="entry name" value="PKS_DH_C"/>
</dbReference>
<dbReference type="EMBL" id="CAJNNV010025236">
    <property type="protein sequence ID" value="CAE8613314.1"/>
    <property type="molecule type" value="Genomic_DNA"/>
</dbReference>
<evidence type="ECO:0000256" key="3">
    <source>
        <dbReference type="ARBA" id="ARBA00022448"/>
    </source>
</evidence>
<dbReference type="NCBIfam" id="TIGR04556">
    <property type="entry name" value="PKS_assoc"/>
    <property type="match status" value="1"/>
</dbReference>
<dbReference type="GO" id="GO:0033179">
    <property type="term" value="C:proton-transporting V-type ATPase, V0 domain"/>
    <property type="evidence" value="ECO:0007669"/>
    <property type="project" value="InterPro"/>
</dbReference>
<evidence type="ECO:0000256" key="8">
    <source>
        <dbReference type="ARBA" id="ARBA00023065"/>
    </source>
</evidence>
<keyword evidence="5" id="KW-0597">Phosphoprotein</keyword>
<comment type="subcellular location">
    <subcellularLocation>
        <location evidence="1">Membrane</location>
        <topology evidence="1">Multi-pass membrane protein</topology>
    </subcellularLocation>
</comment>
<evidence type="ECO:0000256" key="11">
    <source>
        <dbReference type="SAM" id="MobiDB-lite"/>
    </source>
</evidence>
<evidence type="ECO:0000313" key="16">
    <source>
        <dbReference type="Proteomes" id="UP000654075"/>
    </source>
</evidence>
<evidence type="ECO:0000259" key="13">
    <source>
        <dbReference type="PROSITE" id="PS52004"/>
    </source>
</evidence>
<organism evidence="15 16">
    <name type="scientific">Polarella glacialis</name>
    <name type="common">Dinoflagellate</name>
    <dbReference type="NCBI Taxonomy" id="89957"/>
    <lineage>
        <taxon>Eukaryota</taxon>
        <taxon>Sar</taxon>
        <taxon>Alveolata</taxon>
        <taxon>Dinophyceae</taxon>
        <taxon>Suessiales</taxon>
        <taxon>Suessiaceae</taxon>
        <taxon>Polarella</taxon>
    </lineage>
</organism>
<evidence type="ECO:0000256" key="4">
    <source>
        <dbReference type="ARBA" id="ARBA00022450"/>
    </source>
</evidence>
<keyword evidence="7 12" id="KW-1133">Transmembrane helix</keyword>
<evidence type="ECO:0000256" key="7">
    <source>
        <dbReference type="ARBA" id="ARBA00022989"/>
    </source>
</evidence>
<dbReference type="InterPro" id="IPR036291">
    <property type="entry name" value="NAD(P)-bd_dom_sf"/>
</dbReference>
<dbReference type="SUPFAM" id="SSF53901">
    <property type="entry name" value="Thiolase-like"/>
    <property type="match status" value="2"/>
</dbReference>
<dbReference type="InterPro" id="IPR049900">
    <property type="entry name" value="PKS_mFAS_DH"/>
</dbReference>
<dbReference type="GO" id="GO:0004312">
    <property type="term" value="F:fatty acid synthase activity"/>
    <property type="evidence" value="ECO:0007669"/>
    <property type="project" value="TreeGrafter"/>
</dbReference>
<dbReference type="OrthoDB" id="10264220at2759"/>
<feature type="region of interest" description="C-terminal hotdog fold" evidence="10">
    <location>
        <begin position="2893"/>
        <end position="3038"/>
    </location>
</feature>
<dbReference type="InterPro" id="IPR014043">
    <property type="entry name" value="Acyl_transferase_dom"/>
</dbReference>
<dbReference type="PANTHER" id="PTHR43775:SF37">
    <property type="entry name" value="SI:DKEY-61P9.11"/>
    <property type="match status" value="1"/>
</dbReference>
<dbReference type="InterPro" id="IPR016035">
    <property type="entry name" value="Acyl_Trfase/lysoPLipase"/>
</dbReference>
<dbReference type="PROSITE" id="PS52004">
    <property type="entry name" value="KS3_2"/>
    <property type="match status" value="2"/>
</dbReference>
<dbReference type="CDD" id="cd00833">
    <property type="entry name" value="PKS"/>
    <property type="match status" value="2"/>
</dbReference>
<keyword evidence="3" id="KW-0813">Transport</keyword>
<dbReference type="SMART" id="SM00827">
    <property type="entry name" value="PKS_AT"/>
    <property type="match status" value="1"/>
</dbReference>
<evidence type="ECO:0000259" key="14">
    <source>
        <dbReference type="PROSITE" id="PS52019"/>
    </source>
</evidence>
<feature type="domain" description="Ketosynthase family 3 (KS3)" evidence="13">
    <location>
        <begin position="1645"/>
        <end position="2073"/>
    </location>
</feature>
<dbReference type="InterPro" id="IPR002490">
    <property type="entry name" value="V-ATPase_116kDa_su"/>
</dbReference>
<dbReference type="SUPFAM" id="SSF51735">
    <property type="entry name" value="NAD(P)-binding Rossmann-fold domains"/>
    <property type="match status" value="1"/>
</dbReference>
<dbReference type="InterPro" id="IPR014031">
    <property type="entry name" value="Ketoacyl_synth_C"/>
</dbReference>
<feature type="region of interest" description="N-terminal hotdog fold" evidence="10">
    <location>
        <begin position="2721"/>
        <end position="2873"/>
    </location>
</feature>
<feature type="region of interest" description="Disordered" evidence="11">
    <location>
        <begin position="2104"/>
        <end position="2127"/>
    </location>
</feature>
<evidence type="ECO:0000256" key="2">
    <source>
        <dbReference type="ARBA" id="ARBA00009904"/>
    </source>
</evidence>
<dbReference type="InterPro" id="IPR050091">
    <property type="entry name" value="PKS_NRPS_Biosynth_Enz"/>
</dbReference>
<dbReference type="Gene3D" id="3.10.129.110">
    <property type="entry name" value="Polyketide synthase dehydratase"/>
    <property type="match status" value="1"/>
</dbReference>
<dbReference type="Pfam" id="PF02801">
    <property type="entry name" value="Ketoacyl-synt_C"/>
    <property type="match status" value="2"/>
</dbReference>
<dbReference type="Gene3D" id="3.40.50.11460">
    <property type="match status" value="1"/>
</dbReference>
<evidence type="ECO:0000256" key="9">
    <source>
        <dbReference type="ARBA" id="ARBA00023136"/>
    </source>
</evidence>
<reference evidence="15" key="1">
    <citation type="submission" date="2021-02" db="EMBL/GenBank/DDBJ databases">
        <authorList>
            <person name="Dougan E. K."/>
            <person name="Rhodes N."/>
            <person name="Thang M."/>
            <person name="Chan C."/>
        </authorList>
    </citation>
    <scope>NUCLEOTIDE SEQUENCE</scope>
</reference>
<feature type="transmembrane region" description="Helical" evidence="12">
    <location>
        <begin position="608"/>
        <end position="628"/>
    </location>
</feature>
<comment type="similarity">
    <text evidence="2">Belongs to the V-ATPase 116 kDa subunit family.</text>
</comment>
<dbReference type="Pfam" id="PF00109">
    <property type="entry name" value="ketoacyl-synt"/>
    <property type="match status" value="2"/>
</dbReference>
<evidence type="ECO:0000256" key="1">
    <source>
        <dbReference type="ARBA" id="ARBA00004141"/>
    </source>
</evidence>
<feature type="transmembrane region" description="Helical" evidence="12">
    <location>
        <begin position="426"/>
        <end position="444"/>
    </location>
</feature>
<dbReference type="InterPro" id="IPR001227">
    <property type="entry name" value="Ac_transferase_dom_sf"/>
</dbReference>
<dbReference type="Pfam" id="PF14765">
    <property type="entry name" value="PS-DH"/>
    <property type="match status" value="1"/>
</dbReference>
<proteinExistence type="inferred from homology"/>
<dbReference type="InterPro" id="IPR016039">
    <property type="entry name" value="Thiolase-like"/>
</dbReference>
<feature type="transmembrane region" description="Helical" evidence="12">
    <location>
        <begin position="397"/>
        <end position="414"/>
    </location>
</feature>
<dbReference type="PROSITE" id="PS52019">
    <property type="entry name" value="PKS_MFAS_DH"/>
    <property type="match status" value="1"/>
</dbReference>
<protein>
    <submittedName>
        <fullName evidence="15">Uncharacterized protein</fullName>
    </submittedName>
</protein>
<comment type="caution">
    <text evidence="10">Lacks conserved residue(s) required for the propagation of feature annotation.</text>
</comment>
<dbReference type="PANTHER" id="PTHR43775">
    <property type="entry name" value="FATTY ACID SYNTHASE"/>
    <property type="match status" value="1"/>
</dbReference>
<feature type="domain" description="Ketosynthase family 3 (KS3)" evidence="13">
    <location>
        <begin position="591"/>
        <end position="1032"/>
    </location>
</feature>
<feature type="domain" description="PKS/mFAS DH" evidence="14">
    <location>
        <begin position="2721"/>
        <end position="3038"/>
    </location>
</feature>
<dbReference type="Gene3D" id="3.90.180.10">
    <property type="entry name" value="Medium-chain alcohol dehydrogenases, catalytic domain"/>
    <property type="match status" value="1"/>
</dbReference>
<dbReference type="Pfam" id="PF01496">
    <property type="entry name" value="V_ATPase_I"/>
    <property type="match status" value="1"/>
</dbReference>
<evidence type="ECO:0000256" key="10">
    <source>
        <dbReference type="PROSITE-ProRule" id="PRU01363"/>
    </source>
</evidence>
<dbReference type="Gene3D" id="3.40.47.10">
    <property type="match status" value="2"/>
</dbReference>
<accession>A0A813FIT9</accession>
<feature type="transmembrane region" description="Helical" evidence="12">
    <location>
        <begin position="276"/>
        <end position="299"/>
    </location>
</feature>
<gene>
    <name evidence="15" type="ORF">PGLA1383_LOCUS31087</name>
</gene>
<dbReference type="Proteomes" id="UP000654075">
    <property type="component" value="Unassembled WGS sequence"/>
</dbReference>
<feature type="transmembrane region" description="Helical" evidence="12">
    <location>
        <begin position="489"/>
        <end position="511"/>
    </location>
</feature>
<dbReference type="InterPro" id="IPR016036">
    <property type="entry name" value="Malonyl_transacylase_ACP-bd"/>
</dbReference>
<dbReference type="Pfam" id="PF00698">
    <property type="entry name" value="Acyl_transf_1"/>
    <property type="match status" value="1"/>
</dbReference>
<dbReference type="SUPFAM" id="SSF55048">
    <property type="entry name" value="Probable ACP-binding domain of malonyl-CoA ACP transacylase"/>
    <property type="match status" value="1"/>
</dbReference>
<keyword evidence="8" id="KW-0406">Ion transport</keyword>
<keyword evidence="16" id="KW-1185">Reference proteome</keyword>
<evidence type="ECO:0000256" key="6">
    <source>
        <dbReference type="ARBA" id="ARBA00022692"/>
    </source>
</evidence>
<dbReference type="SUPFAM" id="SSF52151">
    <property type="entry name" value="FabD/lysophospholipase-like"/>
    <property type="match status" value="1"/>
</dbReference>
<evidence type="ECO:0000313" key="15">
    <source>
        <dbReference type="EMBL" id="CAE8613314.1"/>
    </source>
</evidence>
<comment type="caution">
    <text evidence="15">The sequence shown here is derived from an EMBL/GenBank/DDBJ whole genome shotgun (WGS) entry which is preliminary data.</text>
</comment>
<evidence type="ECO:0000256" key="5">
    <source>
        <dbReference type="ARBA" id="ARBA00022553"/>
    </source>
</evidence>
<dbReference type="InterPro" id="IPR042104">
    <property type="entry name" value="PKS_dehydratase_sf"/>
</dbReference>
<dbReference type="SMART" id="SM00825">
    <property type="entry name" value="PKS_KS"/>
    <property type="match status" value="2"/>
</dbReference>
<evidence type="ECO:0000256" key="12">
    <source>
        <dbReference type="SAM" id="Phobius"/>
    </source>
</evidence>
<dbReference type="InterPro" id="IPR030834">
    <property type="entry name" value="PKS_assoc_dom"/>
</dbReference>
<keyword evidence="6 12" id="KW-0812">Transmembrane</keyword>
<feature type="transmembrane region" description="Helical" evidence="12">
    <location>
        <begin position="311"/>
        <end position="333"/>
    </location>
</feature>
<dbReference type="InterPro" id="IPR020841">
    <property type="entry name" value="PKS_Beta-ketoAc_synthase_dom"/>
</dbReference>
<dbReference type="Gene3D" id="3.40.366.10">
    <property type="entry name" value="Malonyl-Coenzyme A Acyl Carrier Protein, domain 2"/>
    <property type="match status" value="1"/>
</dbReference>
<dbReference type="GO" id="GO:0006633">
    <property type="term" value="P:fatty acid biosynthetic process"/>
    <property type="evidence" value="ECO:0007669"/>
    <property type="project" value="TreeGrafter"/>
</dbReference>
<dbReference type="GO" id="GO:0046961">
    <property type="term" value="F:proton-transporting ATPase activity, rotational mechanism"/>
    <property type="evidence" value="ECO:0007669"/>
    <property type="project" value="InterPro"/>
</dbReference>
<dbReference type="InterPro" id="IPR014030">
    <property type="entry name" value="Ketoacyl_synth_N"/>
</dbReference>
<sequence length="3343" mass="357165">MLVNGSAAPAVDEESFEVSAKKPLVGADELAGRLGHLSGVVLKADEERLARALWRTGRGNTFVKFEPINEKLEDPKTGLPVEKSVFVIYFQGVGGSMQQKVIKTCQAFGANIYDWPASASAATARHGYLKKQLEEKTSALEAYKSFMLVEMDELLRPSPQNPVGNSMIEEWRLFCIKEKAIYSIMNLCSGEIALRVNVWYPASDEASIHAMLNKVNSGSQQGAFLTPDKGFGNSTPPTYIRTNEYTEAFQDVIDTYGIPKYQEANPALLTVVTFPFIFGMMYGDVGHGSLLLLAGIWMCRNSESLRYTVPALFTGRYMVFSMGLFAIFAGFMYNDFFSVGLQLFESRWEDKNGDGNFTPLYDVTNSGGRGPYPFGLDWAWVGSSNELLYVNSMKMKLSVLFGVLQMIVGVFLKWSNAFHSRNLTDFIFECLPMMTFMVCFFGWMDWMILYKWVHPIDNPPSIINSLICMAMGQQDFFPFWDGSVEIAQMLMKFTVLAVPLMLLPKPFILLYQHNQSLKKKGDHELLHDEEQAPAAHGGGHGHGEEFEFGEIFIHQIIETIEFVLGTVSHTASYLRIWALSLAHQQLSLVFFQKTLTMGLEMTFPSNGIMLYFMFAAWFGITCAVLLGMDVLECFLHTLRLHWVEFQSKFYKAGGEKFAPFNIRKLVTPTGHAGFTEEAELFDASLFNIGRAEAEAMDPQQRQILETALSAFVDAGFAKAALMGTDGGVFVGQDKCDWSRMLTTSHAGPFAATGGSASISSGRVSYVLGMKGPSATFDTACSSSLVAADTASATLYRGRCELAIVCGVNMLLLPQTFIACCQARMLDAGGRCRTFDASAAGYARGEGCGGQVIARSPSAAKSELLALMAGSAINQDGRSANLTSPNGPSQQAVILTALGEAGLLPMSTTASHMLETHGTGTALGDPIEVGALQAALGGAGRRAGGLALGALKSNIGHLEGGAGLAGLLKLTAELRDSAVAPNLHLRELNHHVFEDIRDFAAMFVTEAAQDAPSTGSVSSFGFGGTNGHVVLKASPKQVSDAARSREATPQTKPKSLRVAFLFTGQGSQYPGMGKELYDKEPVFREALDRCAAVLDSLLPSPLLEVMFGAGEAASDLNETRFSQPAIFSLEYALAELWRSRGISPCAVLGHSVGEYCAAVVAGAMPLQTALPLIAARGRAIAEHCEASVGAMVAVFAPEAEAQAAISGAKAAETVSVAAVNGPKMTVLSGRTQDVERITEKMGATSRRLKVSHAFHSPLMTPALAPFRAEAEVSQLGPALPGELSSVEYWVEHLDNSAALEALHAEIGPDVYLEAKMAFVPGMLIEISGLSEKAQPVEGGAAEGLAPLDLNGARAQLIQYDRSVKKWIAATFLGQMITIEQRYIRALSPGELSGYDFVMGPKSDYQISGSAVTESLATKGYALVKLLVAEEDAADMLAAARRLEEDEQFSRLAIEFERGYLGDDGNAKTLHIGLDAADTPNFVKMSPLKTMDDNFGQLCSMLGSYSEEALGFEIYSRTDLLLRVPLANDDEDQYPPADIDDGDAEGFMHLMYRKRITVLQFVGPASGTVRLIPEKDGEEEVTLKVEPHTMLVLLASRWDYSYAPEGQDLVLQTFFLAEPSVYTLTDEVRGDIETLSASNSGPPPPPGDQVTIESMYCRYGMASDGRLQYWSATAQASGDGLTEIPTMRWEHGLYYDPDQEYNGCYTRHGCFGIEGVEMFDCKFFEVSPMEAKGMDPVQRQVMEVSYMALMEGGYDKTGLQRNPQNIGHFVGIDKDDWMCMGAAGMLNCGGGAHVAASAANAITSNRFSYSMNLKGASMTIDTACSSSLVCSHVSKLHLRYKDYDPMPASIVNGINLMLYAGPFVGCCAAGMLSHEGRCFTFNASADGYARGELCGALCFKLKQFDPQTGSIACLAGSQANQDGRSASLTAPNGPAQEKCIKAVLREAHLTPTEVDCIECHGTGTALGDPIEVGSFKKVMMGTPRKEPLVITSSKSNIAHGEGGAGLAGFFKCVLQVSHCEGAPNVHMKVLNPHLDMTGFPCQVLTEGIVMREDAAYAGVSSFGFGGTNAHAEAWGKNIMTSRGAAKADPVKMFERKLRQAPPAEITMNGDNVRDWETTGLDPAGKTGDKYNIELDEDGVATWETVDEELVDWGDEFYIQGTSNSWEREPLERSDTIPGLWTTTIDIGSAGEEQFQIIADNDEEKVYCPTAPRCTSRAAMVDGPRTADKDKAWLIRGKPGEKFRIEFFLQGQRRSVLWLKVEFHRQPFPWRALPVVPEQFSAGLTTALGPSPALPVVPEQFSAGLTTALGPSPALPEVPEQFSAGLTTALGPSPVANGAIALPEVPEQFSEGLTTALGPSPVANGAIALPEVPEQFSAGLTTALGPSPVANGAIALPEVPEQFSAGLTTALGPSPVANGAIALPVVPEQFSAGLTTALGPSPVATGAIALPVVPEQFSAGLTTALGPSPVATGAIALPVVPEQFSAGLTTALGPSPVANGAIALPVVTEQFSASRTTALGPSPVANGAIALPVVPEQFSAGLTTALGPSPVATGAIALPVVPEQFSAGLTTELGPSPVATGAIALPVVPEQFSAGLTTALGPSPVANGAIALPVVPEQFSAGLTTALGPSPVANGAIALPVVPEQFSAGLTTALGPSPVANGAIALPAVPEQFSAGLTTALGPSPVANGAIVPNCSSSGARTVFSRPYHRALPVVPEQFSAGLTTALGPSPVANGAIALPVVPEQFSAGLTTALGPSPVANGAIVPNCSSYVFCPAALLWGSPCNLWFRLAGVFEHLGRGPSANGQNAWCIEGLGFAKPLVLRLSQGRLDDEPVEIRLLIWPDGRLEVESEVGADPEDSSVSTHVEASLVQLPGGWAANRLEQDRQDLQEARRQCPEEVGIDLMYSFGVKCGLQLLPRFRSVRQVQILRESGRGMARLEMERDGTHQGFLMGPSTIDGCWQVVMSLADPAVGIGCLKIPLTIKRILPTGRALSIGVWSCFQVSENTDHSTVFQSSVMNDAGEALITFEGVHLQEVRDEHLQKVLQASGRLGAEQQALYSTRWVSLGSPADVEQPGWSQQPEKEVCPRWLILGRQQDLAALKLEQMPGCLKCVAHGVSSADLRDEAALRAVFAEQNWEAVVFAGTEGDEDCRDDVEVLDLAIHILRAASSAFADRPAPLPLWFVTRGAQPLATLAAMTAEGAYNEAANPTHAGLWGLARTARLEDPDRLRLTCLDLDSARRASLPGVLRSLLSRRAASPGEELEEELAVRPGHSDSWELYSSRLGRSDVRVRGPMRLNMPARGALTGLRPVPQAGQRPAPAPSSVQLRIRAVGLNFRDVLNVMGLVD</sequence>
<keyword evidence="4" id="KW-0596">Phosphopantetheine</keyword>
<name>A0A813FIT9_POLGL</name>